<evidence type="ECO:0000256" key="1">
    <source>
        <dbReference type="SAM" id="MobiDB-lite"/>
    </source>
</evidence>
<evidence type="ECO:0000313" key="2">
    <source>
        <dbReference type="EMBL" id="KAF5712658.1"/>
    </source>
</evidence>
<feature type="region of interest" description="Disordered" evidence="1">
    <location>
        <begin position="21"/>
        <end position="53"/>
    </location>
</feature>
<dbReference type="Proteomes" id="UP000532311">
    <property type="component" value="Unassembled WGS sequence"/>
</dbReference>
<accession>A0A8H5YHF2</accession>
<sequence>MATVSQRQILDFFNWEKKTVSNEKQDGIDGGGESGGPSTVTTHAVAKTDDEGNMLMVISGDEADNEN</sequence>
<dbReference type="EMBL" id="JAAQPF010000167">
    <property type="protein sequence ID" value="KAF5712658.1"/>
    <property type="molecule type" value="Genomic_DNA"/>
</dbReference>
<evidence type="ECO:0000313" key="3">
    <source>
        <dbReference type="Proteomes" id="UP000532311"/>
    </source>
</evidence>
<dbReference type="AlphaFoldDB" id="A0A8H5YHF2"/>
<reference evidence="2 3" key="1">
    <citation type="submission" date="2020-05" db="EMBL/GenBank/DDBJ databases">
        <title>Identification and distribution of gene clusters putatively required for synthesis of sphingolipid metabolism inhibitors in phylogenetically diverse species of the filamentous fungus Fusarium.</title>
        <authorList>
            <person name="Kim H.-S."/>
            <person name="Busman M."/>
            <person name="Brown D.W."/>
            <person name="Divon H."/>
            <person name="Uhlig S."/>
            <person name="Proctor R.H."/>
        </authorList>
    </citation>
    <scope>NUCLEOTIDE SEQUENCE [LARGE SCALE GENOMIC DNA]</scope>
    <source>
        <strain evidence="2 3">NRRL 26131</strain>
    </source>
</reference>
<organism evidence="2 3">
    <name type="scientific">Fusarium globosum</name>
    <dbReference type="NCBI Taxonomy" id="78864"/>
    <lineage>
        <taxon>Eukaryota</taxon>
        <taxon>Fungi</taxon>
        <taxon>Dikarya</taxon>
        <taxon>Ascomycota</taxon>
        <taxon>Pezizomycotina</taxon>
        <taxon>Sordariomycetes</taxon>
        <taxon>Hypocreomycetidae</taxon>
        <taxon>Hypocreales</taxon>
        <taxon>Nectriaceae</taxon>
        <taxon>Fusarium</taxon>
        <taxon>Fusarium fujikuroi species complex</taxon>
    </lineage>
</organism>
<comment type="caution">
    <text evidence="2">The sequence shown here is derived from an EMBL/GenBank/DDBJ whole genome shotgun (WGS) entry which is preliminary data.</text>
</comment>
<keyword evidence="3" id="KW-1185">Reference proteome</keyword>
<gene>
    <name evidence="2" type="ORF">FGLOB1_4431</name>
</gene>
<name>A0A8H5YHF2_9HYPO</name>
<protein>
    <submittedName>
        <fullName evidence="2">Uncharacterized protein</fullName>
    </submittedName>
</protein>
<proteinExistence type="predicted"/>